<evidence type="ECO:0000313" key="3">
    <source>
        <dbReference type="Proteomes" id="UP000054564"/>
    </source>
</evidence>
<evidence type="ECO:0000313" key="2">
    <source>
        <dbReference type="EMBL" id="KNE92323.1"/>
    </source>
</evidence>
<keyword evidence="3" id="KW-1185">Reference proteome</keyword>
<evidence type="ECO:0000256" key="1">
    <source>
        <dbReference type="SAM" id="MobiDB-lite"/>
    </source>
</evidence>
<comment type="caution">
    <text evidence="2">The sequence shown here is derived from an EMBL/GenBank/DDBJ whole genome shotgun (WGS) entry which is preliminary data.</text>
</comment>
<name>A0A0L0UZ47_9BASI</name>
<sequence length="127" mass="13427">MSARQSVSTTQLPQVNDPETIIRKANTAKRLAAKALVTQSQLLTTSSTTLATTREEPSPTHPKNLTLNPLLIPTTTTLTPLTPTNNPPPTINPTSSPLAIDNLPSPFLTLGRVGMRPHSSGPSGLSE</sequence>
<feature type="compositionally biased region" description="Low complexity" evidence="1">
    <location>
        <begin position="64"/>
        <end position="84"/>
    </location>
</feature>
<dbReference type="EMBL" id="AJIL01000168">
    <property type="protein sequence ID" value="KNE92323.1"/>
    <property type="molecule type" value="Genomic_DNA"/>
</dbReference>
<dbReference type="AlphaFoldDB" id="A0A0L0UZ47"/>
<reference evidence="3" key="1">
    <citation type="submission" date="2014-03" db="EMBL/GenBank/DDBJ databases">
        <title>The Genome Sequence of Puccinia striiformis f. sp. tritici PST-78.</title>
        <authorList>
            <consortium name="The Broad Institute Genome Sequencing Platform"/>
            <person name="Cuomo C."/>
            <person name="Hulbert S."/>
            <person name="Chen X."/>
            <person name="Walker B."/>
            <person name="Young S.K."/>
            <person name="Zeng Q."/>
            <person name="Gargeya S."/>
            <person name="Fitzgerald M."/>
            <person name="Haas B."/>
            <person name="Abouelleil A."/>
            <person name="Alvarado L."/>
            <person name="Arachchi H.M."/>
            <person name="Berlin A.M."/>
            <person name="Chapman S.B."/>
            <person name="Goldberg J."/>
            <person name="Griggs A."/>
            <person name="Gujja S."/>
            <person name="Hansen M."/>
            <person name="Howarth C."/>
            <person name="Imamovic A."/>
            <person name="Larimer J."/>
            <person name="McCowan C."/>
            <person name="Montmayeur A."/>
            <person name="Murphy C."/>
            <person name="Neiman D."/>
            <person name="Pearson M."/>
            <person name="Priest M."/>
            <person name="Roberts A."/>
            <person name="Saif S."/>
            <person name="Shea T."/>
            <person name="Sisk P."/>
            <person name="Sykes S."/>
            <person name="Wortman J."/>
            <person name="Nusbaum C."/>
            <person name="Birren B."/>
        </authorList>
    </citation>
    <scope>NUCLEOTIDE SEQUENCE [LARGE SCALE GENOMIC DNA]</scope>
    <source>
        <strain evidence="3">race PST-78</strain>
    </source>
</reference>
<accession>A0A0L0UZ47</accession>
<dbReference type="Proteomes" id="UP000054564">
    <property type="component" value="Unassembled WGS sequence"/>
</dbReference>
<feature type="region of interest" description="Disordered" evidence="1">
    <location>
        <begin position="46"/>
        <end position="127"/>
    </location>
</feature>
<gene>
    <name evidence="2" type="ORF">PSTG_14281</name>
</gene>
<proteinExistence type="predicted"/>
<organism evidence="2 3">
    <name type="scientific">Puccinia striiformis f. sp. tritici PST-78</name>
    <dbReference type="NCBI Taxonomy" id="1165861"/>
    <lineage>
        <taxon>Eukaryota</taxon>
        <taxon>Fungi</taxon>
        <taxon>Dikarya</taxon>
        <taxon>Basidiomycota</taxon>
        <taxon>Pucciniomycotina</taxon>
        <taxon>Pucciniomycetes</taxon>
        <taxon>Pucciniales</taxon>
        <taxon>Pucciniaceae</taxon>
        <taxon>Puccinia</taxon>
    </lineage>
</organism>
<protein>
    <submittedName>
        <fullName evidence="2">Uncharacterized protein</fullName>
    </submittedName>
</protein>